<evidence type="ECO:0000313" key="9">
    <source>
        <dbReference type="Proteomes" id="UP000436088"/>
    </source>
</evidence>
<dbReference type="InterPro" id="IPR018392">
    <property type="entry name" value="LysM"/>
</dbReference>
<dbReference type="Gene3D" id="3.30.420.10">
    <property type="entry name" value="Ribonuclease H-like superfamily/Ribonuclease H"/>
    <property type="match status" value="1"/>
</dbReference>
<dbReference type="GO" id="GO:0004190">
    <property type="term" value="F:aspartic-type endopeptidase activity"/>
    <property type="evidence" value="ECO:0007669"/>
    <property type="project" value="UniProtKB-KW"/>
</dbReference>
<dbReference type="GO" id="GO:0005840">
    <property type="term" value="C:ribosome"/>
    <property type="evidence" value="ECO:0007669"/>
    <property type="project" value="UniProtKB-KW"/>
</dbReference>
<dbReference type="InterPro" id="IPR056562">
    <property type="entry name" value="LysM2_CERK1_LYK3_4_5"/>
</dbReference>
<keyword evidence="3" id="KW-0472">Membrane</keyword>
<proteinExistence type="predicted"/>
<keyword evidence="8" id="KW-0687">Ribonucleoprotein</keyword>
<dbReference type="PANTHER" id="PTHR45927:SF10">
    <property type="entry name" value="LYSM-DOMAIN RECEPTOR-LIKE KINASE"/>
    <property type="match status" value="1"/>
</dbReference>
<dbReference type="Pfam" id="PF23446">
    <property type="entry name" value="LysM1_NFP_LYK"/>
    <property type="match status" value="1"/>
</dbReference>
<keyword evidence="1" id="KW-0064">Aspartyl protease</keyword>
<dbReference type="InterPro" id="IPR012337">
    <property type="entry name" value="RNaseH-like_sf"/>
</dbReference>
<dbReference type="GO" id="GO:0003676">
    <property type="term" value="F:nucleic acid binding"/>
    <property type="evidence" value="ECO:0007669"/>
    <property type="project" value="InterPro"/>
</dbReference>
<dbReference type="PROSITE" id="PS50011">
    <property type="entry name" value="PROTEIN_KINASE_DOM"/>
    <property type="match status" value="1"/>
</dbReference>
<evidence type="ECO:0000259" key="7">
    <source>
        <dbReference type="PROSITE" id="PS51782"/>
    </source>
</evidence>
<name>A0A6A2WED1_HIBSY</name>
<evidence type="ECO:0000259" key="6">
    <source>
        <dbReference type="PROSITE" id="PS50994"/>
    </source>
</evidence>
<dbReference type="Pfam" id="PF23473">
    <property type="entry name" value="LysM3_LYK4_5"/>
    <property type="match status" value="1"/>
</dbReference>
<reference evidence="8" key="1">
    <citation type="submission" date="2019-09" db="EMBL/GenBank/DDBJ databases">
        <title>Draft genome information of white flower Hibiscus syriacus.</title>
        <authorList>
            <person name="Kim Y.-M."/>
        </authorList>
    </citation>
    <scope>NUCLEOTIDE SEQUENCE [LARGE SCALE GENOMIC DNA]</scope>
    <source>
        <strain evidence="8">YM2019G1</strain>
    </source>
</reference>
<keyword evidence="8" id="KW-0689">Ribosomal protein</keyword>
<dbReference type="PANTHER" id="PTHR45927">
    <property type="entry name" value="LYSM-DOMAIN RECEPTOR-LIKE KINASE-RELATED"/>
    <property type="match status" value="1"/>
</dbReference>
<dbReference type="CDD" id="cd09272">
    <property type="entry name" value="RNase_HI_RT_Ty1"/>
    <property type="match status" value="1"/>
</dbReference>
<keyword evidence="1" id="KW-0378">Hydrolase</keyword>
<feature type="chain" id="PRO_5025478495" evidence="4">
    <location>
        <begin position="18"/>
        <end position="1628"/>
    </location>
</feature>
<dbReference type="GO" id="GO:0015074">
    <property type="term" value="P:DNA integration"/>
    <property type="evidence" value="ECO:0007669"/>
    <property type="project" value="InterPro"/>
</dbReference>
<evidence type="ECO:0000256" key="2">
    <source>
        <dbReference type="SAM" id="MobiDB-lite"/>
    </source>
</evidence>
<feature type="region of interest" description="Disordered" evidence="2">
    <location>
        <begin position="304"/>
        <end position="326"/>
    </location>
</feature>
<comment type="caution">
    <text evidence="8">The sequence shown here is derived from an EMBL/GenBank/DDBJ whole genome shotgun (WGS) entry which is preliminary data.</text>
</comment>
<evidence type="ECO:0000259" key="5">
    <source>
        <dbReference type="PROSITE" id="PS50011"/>
    </source>
</evidence>
<feature type="domain" description="Integrase catalytic" evidence="6">
    <location>
        <begin position="1074"/>
        <end position="1164"/>
    </location>
</feature>
<dbReference type="InterPro" id="IPR001245">
    <property type="entry name" value="Ser-Thr/Tyr_kinase_cat_dom"/>
</dbReference>
<dbReference type="InterPro" id="IPR011009">
    <property type="entry name" value="Kinase-like_dom_sf"/>
</dbReference>
<dbReference type="EMBL" id="VEPZ02001762">
    <property type="protein sequence ID" value="KAE8656823.1"/>
    <property type="molecule type" value="Genomic_DNA"/>
</dbReference>
<feature type="region of interest" description="Disordered" evidence="2">
    <location>
        <begin position="793"/>
        <end position="832"/>
    </location>
</feature>
<dbReference type="SUPFAM" id="SSF56672">
    <property type="entry name" value="DNA/RNA polymerases"/>
    <property type="match status" value="1"/>
</dbReference>
<dbReference type="InterPro" id="IPR013103">
    <property type="entry name" value="RVT_2"/>
</dbReference>
<keyword evidence="3" id="KW-1133">Transmembrane helix</keyword>
<dbReference type="PROSITE" id="PS50994">
    <property type="entry name" value="INTEGRASE"/>
    <property type="match status" value="1"/>
</dbReference>
<dbReference type="InterPro" id="IPR043502">
    <property type="entry name" value="DNA/RNA_pol_sf"/>
</dbReference>
<dbReference type="GO" id="GO:0005886">
    <property type="term" value="C:plasma membrane"/>
    <property type="evidence" value="ECO:0007669"/>
    <property type="project" value="UniProtKB-ARBA"/>
</dbReference>
<dbReference type="Pfam" id="PF23472">
    <property type="entry name" value="LysM2_CERK1_LYK3_4_5"/>
    <property type="match status" value="1"/>
</dbReference>
<keyword evidence="9" id="KW-1185">Reference proteome</keyword>
<keyword evidence="1" id="KW-0645">Protease</keyword>
<gene>
    <name evidence="8" type="ORF">F3Y22_tig00116997pilonHSYRG00411</name>
</gene>
<dbReference type="InterPro" id="IPR052611">
    <property type="entry name" value="Plant_RLK_LysM"/>
</dbReference>
<keyword evidence="4" id="KW-0732">Signal</keyword>
<dbReference type="InterPro" id="IPR001584">
    <property type="entry name" value="Integrase_cat-core"/>
</dbReference>
<dbReference type="SUPFAM" id="SSF56112">
    <property type="entry name" value="Protein kinase-like (PK-like)"/>
    <property type="match status" value="1"/>
</dbReference>
<dbReference type="InterPro" id="IPR054722">
    <property type="entry name" value="PolX-like_BBD"/>
</dbReference>
<sequence>MIYLLFLIWITVSLSFAEQFYDPSDCSSDTSHPGSRYTCDSVRQSCRTYLVYRANQHFGLQKLVNISALFRINPDELLHLNNIASPSETLKPGREVLLPITCLCSGQYFQAGLNYTVPERTSISEIACGVFEGLSKSLTLLRENPSQGNDVELGGKLLVPLRCSCPDNFTGVNQVKYLVTYPLLEGDGIIPLSMKFSISVHDLLAANHLEPKSTVFPNTTVLVPLKSDPSINFNIPDSPPPTPGFLPTATVEKTKNTKLKNLYIAGSIVGFLLVTVALLACGLYVKALKKWKGERLQSFTDRNSVLSGSTARSSPLSGQTGRSSTNSCLSPDLLAGIKFSLYNYGIDDIKRVTNDFNEDTNKIGEQVYKGLIDNESVMIKQMKFEDIRRVIDMHSKINHVNIVNLHGVCYGENDFTWSYLVFEFPANGCLRDCLSDQAHRLDWSRRTQIAFDVATVLHYLHYCIFPSYAHMSVNSRNIYVTSKWRAKLANIGSTLAVTSSTRNENADTVDGLVIPEYPMTRPASLKVDIFAFGVVLLELISGNDATKGTLLKDSIGFLGGGENEGGCFEQLRSFIDPCLKDEYLLAEALCLAVLAKACIEDDPLRRPSMDDILKVLGRMIVSNSVCMAGNEGESTCMKISRKFLGFLNDRAYLEEISEGNRMHRSHCFCSKRQDSLLHCLTWYHSSDVSEVLMRAVLNSRSWSYLLERLLTGVVCPPPTTVEDENGDTVANELHEEFVAQDSALASWLLSTISPHLMSQFVRAKTAVPVWSKLAGFDSQEEFLSMSAHFAQSGPTSKNANHTFHDRSSGRYGTSVGGRTGGRGRGRPQSHITTSTRDHWVLDSRATHHAIANSTKVISQKEFSGSGKLMVGNGGLLLIQAIGKSVLSSFSRALVLNDILHVPKVTKNLLSISKLAKDNKVYFEFHTSRCYVRDEATGEVLLQGHEKDDMYLFQVDDSHNKSTCLVANKVVTSSHLYDLWHRRLGHPVHGILEQICKFFDVNIEQNNESCIACHMGKNHKLPFLDSTTLYKSSFQLVFTDLWGSSPVILNGFKYYVSFVDACTRHTWLYLLKDNDWGGEYRQLSRVLAETGISHRVTCLHTSEQNCVVERKHRHEIEMALVLLAQASMPTNYWSYVVVMAVHLINMLPLKVLAGKSPFECVFNKKPGYGSLKNSPAEQSRVHSQLSRPFDIVIDTNKLHIATARHPELADLSVDTPEHNSARSGANNESATVLEEPGSIEAAIEVQPPSDDITKEVVGNAHLKLIMNAVHAEYSTLIQNDTSSLVPLPADRSVVGCEWLFKIKRNPNGSVHRYKARLVAKCFTQVLGFNFTNTFSPVVKFLIVYVLLAMVVARGWALRQVDVNNAFMNGDLSEVVYMQQPHGFERCAKDETLLVCKLQKALYGLRQAPRNWNDKLKAYDIIITGTSISAVDQVVHLLSYRLSLKDLGELSYFLGIEVKKIGTGLLLSQRAYICDARLCVKAFSDADWAGDTSDRRSMSGYCVFLGDCLVAWNSKKQKAVSRSTMEAKYISVVESATEVTWLAELLYDLGLSLQEAHVIWCDNTSVVALSVNPVCHSRSKHVELDVHFIHEKIAVGVLRVSYVPVEFQIADRLTKSAFEQFRGKLRVLSC</sequence>
<dbReference type="InterPro" id="IPR056563">
    <property type="entry name" value="LysM3_LYK4_5"/>
</dbReference>
<dbReference type="Gene3D" id="3.30.200.20">
    <property type="entry name" value="Phosphorylase Kinase, domain 1"/>
    <property type="match status" value="1"/>
</dbReference>
<keyword evidence="3" id="KW-0812">Transmembrane</keyword>
<dbReference type="PROSITE" id="PS51782">
    <property type="entry name" value="LYSM"/>
    <property type="match status" value="1"/>
</dbReference>
<dbReference type="InterPro" id="IPR036397">
    <property type="entry name" value="RNaseH_sf"/>
</dbReference>
<feature type="domain" description="LysM" evidence="7">
    <location>
        <begin position="179"/>
        <end position="223"/>
    </location>
</feature>
<dbReference type="Proteomes" id="UP000436088">
    <property type="component" value="Unassembled WGS sequence"/>
</dbReference>
<dbReference type="InterPro" id="IPR056561">
    <property type="entry name" value="NFP_LYK_LysM1"/>
</dbReference>
<dbReference type="Pfam" id="PF13976">
    <property type="entry name" value="gag_pre-integrs"/>
    <property type="match status" value="1"/>
</dbReference>
<evidence type="ECO:0000256" key="4">
    <source>
        <dbReference type="SAM" id="SignalP"/>
    </source>
</evidence>
<dbReference type="GO" id="GO:0005524">
    <property type="term" value="F:ATP binding"/>
    <property type="evidence" value="ECO:0007669"/>
    <property type="project" value="InterPro"/>
</dbReference>
<dbReference type="Pfam" id="PF22936">
    <property type="entry name" value="Pol_BBD"/>
    <property type="match status" value="1"/>
</dbReference>
<accession>A0A6A2WED1</accession>
<evidence type="ECO:0000313" key="8">
    <source>
        <dbReference type="EMBL" id="KAE8656823.1"/>
    </source>
</evidence>
<dbReference type="SUPFAM" id="SSF53098">
    <property type="entry name" value="Ribonuclease H-like"/>
    <property type="match status" value="1"/>
</dbReference>
<protein>
    <submittedName>
        <fullName evidence="8">40S ribosomal protein S15a-5</fullName>
    </submittedName>
</protein>
<dbReference type="GO" id="GO:0004672">
    <property type="term" value="F:protein kinase activity"/>
    <property type="evidence" value="ECO:0007669"/>
    <property type="project" value="InterPro"/>
</dbReference>
<dbReference type="InterPro" id="IPR000719">
    <property type="entry name" value="Prot_kinase_dom"/>
</dbReference>
<evidence type="ECO:0000256" key="3">
    <source>
        <dbReference type="SAM" id="Phobius"/>
    </source>
</evidence>
<organism evidence="8 9">
    <name type="scientific">Hibiscus syriacus</name>
    <name type="common">Rose of Sharon</name>
    <dbReference type="NCBI Taxonomy" id="106335"/>
    <lineage>
        <taxon>Eukaryota</taxon>
        <taxon>Viridiplantae</taxon>
        <taxon>Streptophyta</taxon>
        <taxon>Embryophyta</taxon>
        <taxon>Tracheophyta</taxon>
        <taxon>Spermatophyta</taxon>
        <taxon>Magnoliopsida</taxon>
        <taxon>eudicotyledons</taxon>
        <taxon>Gunneridae</taxon>
        <taxon>Pentapetalae</taxon>
        <taxon>rosids</taxon>
        <taxon>malvids</taxon>
        <taxon>Malvales</taxon>
        <taxon>Malvaceae</taxon>
        <taxon>Malvoideae</taxon>
        <taxon>Hibiscus</taxon>
    </lineage>
</organism>
<dbReference type="Pfam" id="PF07714">
    <property type="entry name" value="PK_Tyr_Ser-Thr"/>
    <property type="match status" value="1"/>
</dbReference>
<feature type="transmembrane region" description="Helical" evidence="3">
    <location>
        <begin position="262"/>
        <end position="285"/>
    </location>
</feature>
<evidence type="ECO:0000256" key="1">
    <source>
        <dbReference type="ARBA" id="ARBA00022750"/>
    </source>
</evidence>
<feature type="domain" description="Protein kinase" evidence="5">
    <location>
        <begin position="338"/>
        <end position="621"/>
    </location>
</feature>
<dbReference type="Pfam" id="PF07727">
    <property type="entry name" value="RVT_2"/>
    <property type="match status" value="1"/>
</dbReference>
<dbReference type="Gene3D" id="1.10.510.10">
    <property type="entry name" value="Transferase(Phosphotransferase) domain 1"/>
    <property type="match status" value="1"/>
</dbReference>
<feature type="signal peptide" evidence="4">
    <location>
        <begin position="1"/>
        <end position="17"/>
    </location>
</feature>
<dbReference type="InterPro" id="IPR025724">
    <property type="entry name" value="GAG-pre-integrase_dom"/>
</dbReference>